<organism evidence="6 7">
    <name type="scientific">Candidatus Spyradosoma merdigallinarum</name>
    <dbReference type="NCBI Taxonomy" id="2840950"/>
    <lineage>
        <taxon>Bacteria</taxon>
        <taxon>Pseudomonadati</taxon>
        <taxon>Verrucomicrobiota</taxon>
        <taxon>Opitutia</taxon>
        <taxon>Opitutia incertae sedis</taxon>
        <taxon>Candidatus Spyradosoma</taxon>
    </lineage>
</organism>
<dbReference type="GO" id="GO:0008360">
    <property type="term" value="P:regulation of cell shape"/>
    <property type="evidence" value="ECO:0007669"/>
    <property type="project" value="UniProtKB-KW"/>
</dbReference>
<evidence type="ECO:0000256" key="3">
    <source>
        <dbReference type="ARBA" id="ARBA00022960"/>
    </source>
</evidence>
<comment type="caution">
    <text evidence="6">The sequence shown here is derived from an EMBL/GenBank/DDBJ whole genome shotgun (WGS) entry which is preliminary data.</text>
</comment>
<dbReference type="Gene3D" id="2.40.10.350">
    <property type="entry name" value="Rod shape-determining protein MreC, domain 2"/>
    <property type="match status" value="1"/>
</dbReference>
<dbReference type="Gene3D" id="2.40.10.340">
    <property type="entry name" value="Rod shape-determining protein MreC, domain 1"/>
    <property type="match status" value="1"/>
</dbReference>
<accession>A0A9D1NKF1</accession>
<reference evidence="6" key="2">
    <citation type="journal article" date="2021" name="PeerJ">
        <title>Extensive microbial diversity within the chicken gut microbiome revealed by metagenomics and culture.</title>
        <authorList>
            <person name="Gilroy R."/>
            <person name="Ravi A."/>
            <person name="Getino M."/>
            <person name="Pursley I."/>
            <person name="Horton D.L."/>
            <person name="Alikhan N.F."/>
            <person name="Baker D."/>
            <person name="Gharbi K."/>
            <person name="Hall N."/>
            <person name="Watson M."/>
            <person name="Adriaenssens E.M."/>
            <person name="Foster-Nyarko E."/>
            <person name="Jarju S."/>
            <person name="Secka A."/>
            <person name="Antonio M."/>
            <person name="Oren A."/>
            <person name="Chaudhuri R.R."/>
            <person name="La Ragione R."/>
            <person name="Hildebrand F."/>
            <person name="Pallen M.J."/>
        </authorList>
    </citation>
    <scope>NUCLEOTIDE SEQUENCE</scope>
    <source>
        <strain evidence="6">10669</strain>
    </source>
</reference>
<dbReference type="GO" id="GO:0005886">
    <property type="term" value="C:plasma membrane"/>
    <property type="evidence" value="ECO:0007669"/>
    <property type="project" value="TreeGrafter"/>
</dbReference>
<feature type="domain" description="Rod shape-determining protein MreC beta-barrel core" evidence="5">
    <location>
        <begin position="119"/>
        <end position="272"/>
    </location>
</feature>
<evidence type="ECO:0000313" key="7">
    <source>
        <dbReference type="Proteomes" id="UP000886812"/>
    </source>
</evidence>
<protein>
    <recommendedName>
        <fullName evidence="2">Cell shape-determining protein MreC</fullName>
    </recommendedName>
    <alternativeName>
        <fullName evidence="4">Cell shape protein MreC</fullName>
    </alternativeName>
</protein>
<dbReference type="PANTHER" id="PTHR34138:SF1">
    <property type="entry name" value="CELL SHAPE-DETERMINING PROTEIN MREC"/>
    <property type="match status" value="1"/>
</dbReference>
<dbReference type="InterPro" id="IPR042175">
    <property type="entry name" value="Cell/Rod_MreC_2"/>
</dbReference>
<evidence type="ECO:0000256" key="4">
    <source>
        <dbReference type="ARBA" id="ARBA00032089"/>
    </source>
</evidence>
<dbReference type="Proteomes" id="UP000886812">
    <property type="component" value="Unassembled WGS sequence"/>
</dbReference>
<gene>
    <name evidence="6" type="ORF">IAC75_05080</name>
</gene>
<dbReference type="InterPro" id="IPR055342">
    <property type="entry name" value="MreC_beta-barrel_core"/>
</dbReference>
<dbReference type="Pfam" id="PF04085">
    <property type="entry name" value="MreC"/>
    <property type="match status" value="1"/>
</dbReference>
<dbReference type="EMBL" id="DVOG01000132">
    <property type="protein sequence ID" value="HIV04505.1"/>
    <property type="molecule type" value="Genomic_DNA"/>
</dbReference>
<evidence type="ECO:0000256" key="2">
    <source>
        <dbReference type="ARBA" id="ARBA00013855"/>
    </source>
</evidence>
<sequence length="287" mass="31430">MTPEIRNLRPFFFLFAGMFVWWFAPAAARRAVYEAVYEFEAPSFILSSRMRELAQYWELRSRSENDLIRAGRDASRLAATMQYEISRNAALRAENLRLEKLLGLPSRPEYRTVPARTVQRRLGMWWQQLVLRRGEEDGVRPGCPVVTAYGVVGRVREVFYDTCVVELISSPSFRISARIAGMENRPVTYQGAGAAPFGKPRGKISDVPADAVLPGGGARLDVVTSGLGGIFPAGLKIGSVAGTAARSGDGIFREADVALSQDLASIEEAAILVPVIPDVSETPAPRA</sequence>
<evidence type="ECO:0000313" key="6">
    <source>
        <dbReference type="EMBL" id="HIV04505.1"/>
    </source>
</evidence>
<name>A0A9D1NKF1_9BACT</name>
<proteinExistence type="inferred from homology"/>
<dbReference type="InterPro" id="IPR042177">
    <property type="entry name" value="Cell/Rod_1"/>
</dbReference>
<dbReference type="InterPro" id="IPR007221">
    <property type="entry name" value="MreC"/>
</dbReference>
<keyword evidence="3" id="KW-0133">Cell shape</keyword>
<evidence type="ECO:0000259" key="5">
    <source>
        <dbReference type="Pfam" id="PF04085"/>
    </source>
</evidence>
<comment type="similarity">
    <text evidence="1">Belongs to the MreC family.</text>
</comment>
<evidence type="ECO:0000256" key="1">
    <source>
        <dbReference type="ARBA" id="ARBA00009369"/>
    </source>
</evidence>
<dbReference type="PANTHER" id="PTHR34138">
    <property type="entry name" value="CELL SHAPE-DETERMINING PROTEIN MREC"/>
    <property type="match status" value="1"/>
</dbReference>
<reference evidence="6" key="1">
    <citation type="submission" date="2020-10" db="EMBL/GenBank/DDBJ databases">
        <authorList>
            <person name="Gilroy R."/>
        </authorList>
    </citation>
    <scope>NUCLEOTIDE SEQUENCE</scope>
    <source>
        <strain evidence="6">10669</strain>
    </source>
</reference>
<dbReference type="AlphaFoldDB" id="A0A9D1NKF1"/>